<comment type="subcellular location">
    <subcellularLocation>
        <location evidence="1">Cell membrane</location>
        <topology evidence="1">Multi-pass membrane protein</topology>
    </subcellularLocation>
</comment>
<name>A0A3S0T9I0_9HYPH</name>
<gene>
    <name evidence="10" type="ORF">EFQ99_23140</name>
</gene>
<feature type="transmembrane region" description="Helical" evidence="9">
    <location>
        <begin position="6"/>
        <end position="28"/>
    </location>
</feature>
<evidence type="ECO:0000256" key="9">
    <source>
        <dbReference type="SAM" id="Phobius"/>
    </source>
</evidence>
<evidence type="ECO:0000313" key="11">
    <source>
        <dbReference type="Proteomes" id="UP000278823"/>
    </source>
</evidence>
<dbReference type="Proteomes" id="UP000278823">
    <property type="component" value="Unassembled WGS sequence"/>
</dbReference>
<dbReference type="GO" id="GO:0005886">
    <property type="term" value="C:plasma membrane"/>
    <property type="evidence" value="ECO:0007669"/>
    <property type="project" value="UniProtKB-SubCell"/>
</dbReference>
<proteinExistence type="inferred from homology"/>
<keyword evidence="2" id="KW-0813">Transport</keyword>
<dbReference type="Pfam" id="PF02653">
    <property type="entry name" value="BPD_transp_2"/>
    <property type="match status" value="1"/>
</dbReference>
<feature type="transmembrane region" description="Helical" evidence="9">
    <location>
        <begin position="133"/>
        <end position="157"/>
    </location>
</feature>
<evidence type="ECO:0000256" key="5">
    <source>
        <dbReference type="ARBA" id="ARBA00022970"/>
    </source>
</evidence>
<sequence length="286" mass="30101">MIELFLNGLFVGALYALFGLGLAVTFGLMQQINLAHGDMIIFSAYLAWFAGQAFGLHPLAALPIVALLMFVLGYVLQRAVLNRTIGRGPMPSLLVTFGLSIVLQNLMQMGFSADTRSLQPGSIGSASLPLGSFSIGVMPLFFFLFACLAFASTWLVFSKTGFGRAVRATSDDHRTAKLMGIETGHIFSLALALSLSVSAIAAIFLGMRSTFAPAAGVERMLFAFEAVILGGLGSIWGTFFGGLALGLAQAVGIAIAPTFGPLAGHLVFLAVLILRPEGMFARGASR</sequence>
<accession>A0A3S0T9I0</accession>
<feature type="transmembrane region" description="Helical" evidence="9">
    <location>
        <begin position="93"/>
        <end position="113"/>
    </location>
</feature>
<dbReference type="PANTHER" id="PTHR11795:SF445">
    <property type="entry name" value="AMINO ACID ABC TRANSPORTER PERMEASE PROTEIN"/>
    <property type="match status" value="1"/>
</dbReference>
<dbReference type="CDD" id="cd06582">
    <property type="entry name" value="TM_PBP1_LivH_like"/>
    <property type="match status" value="1"/>
</dbReference>
<dbReference type="PANTHER" id="PTHR11795">
    <property type="entry name" value="BRANCHED-CHAIN AMINO ACID TRANSPORT SYSTEM PERMEASE PROTEIN LIVH"/>
    <property type="match status" value="1"/>
</dbReference>
<keyword evidence="4 9" id="KW-0812">Transmembrane</keyword>
<keyword evidence="11" id="KW-1185">Reference proteome</keyword>
<evidence type="ECO:0000256" key="4">
    <source>
        <dbReference type="ARBA" id="ARBA00022692"/>
    </source>
</evidence>
<keyword evidence="5" id="KW-0029">Amino-acid transport</keyword>
<evidence type="ECO:0000313" key="10">
    <source>
        <dbReference type="EMBL" id="RUM22943.1"/>
    </source>
</evidence>
<evidence type="ECO:0000256" key="7">
    <source>
        <dbReference type="ARBA" id="ARBA00023136"/>
    </source>
</evidence>
<keyword evidence="3" id="KW-1003">Cell membrane</keyword>
<feature type="transmembrane region" description="Helical" evidence="9">
    <location>
        <begin position="227"/>
        <end position="247"/>
    </location>
</feature>
<evidence type="ECO:0000256" key="1">
    <source>
        <dbReference type="ARBA" id="ARBA00004651"/>
    </source>
</evidence>
<feature type="transmembrane region" description="Helical" evidence="9">
    <location>
        <begin position="186"/>
        <end position="207"/>
    </location>
</feature>
<dbReference type="GO" id="GO:0022857">
    <property type="term" value="F:transmembrane transporter activity"/>
    <property type="evidence" value="ECO:0007669"/>
    <property type="project" value="InterPro"/>
</dbReference>
<dbReference type="RefSeq" id="WP_126923548.1">
    <property type="nucleotide sequence ID" value="NZ_ML133694.1"/>
</dbReference>
<dbReference type="InterPro" id="IPR052157">
    <property type="entry name" value="BCAA_transport_permease"/>
</dbReference>
<organism evidence="10 11">
    <name type="scientific">Rhizobium vallis</name>
    <dbReference type="NCBI Taxonomy" id="634290"/>
    <lineage>
        <taxon>Bacteria</taxon>
        <taxon>Pseudomonadati</taxon>
        <taxon>Pseudomonadota</taxon>
        <taxon>Alphaproteobacteria</taxon>
        <taxon>Hyphomicrobiales</taxon>
        <taxon>Rhizobiaceae</taxon>
        <taxon>Rhizobium/Agrobacterium group</taxon>
        <taxon>Rhizobium</taxon>
    </lineage>
</organism>
<comment type="caution">
    <text evidence="10">The sequence shown here is derived from an EMBL/GenBank/DDBJ whole genome shotgun (WGS) entry which is preliminary data.</text>
</comment>
<protein>
    <submittedName>
        <fullName evidence="10">Branched-chain amino acid ABC transporter permease</fullName>
    </submittedName>
</protein>
<evidence type="ECO:0000256" key="3">
    <source>
        <dbReference type="ARBA" id="ARBA00022475"/>
    </source>
</evidence>
<feature type="transmembrane region" description="Helical" evidence="9">
    <location>
        <begin position="60"/>
        <end position="81"/>
    </location>
</feature>
<evidence type="ECO:0000256" key="6">
    <source>
        <dbReference type="ARBA" id="ARBA00022989"/>
    </source>
</evidence>
<evidence type="ECO:0000256" key="8">
    <source>
        <dbReference type="ARBA" id="ARBA00037998"/>
    </source>
</evidence>
<keyword evidence="6 9" id="KW-1133">Transmembrane helix</keyword>
<dbReference type="EMBL" id="RJTH01000009">
    <property type="protein sequence ID" value="RUM22943.1"/>
    <property type="molecule type" value="Genomic_DNA"/>
</dbReference>
<dbReference type="GO" id="GO:0006865">
    <property type="term" value="P:amino acid transport"/>
    <property type="evidence" value="ECO:0007669"/>
    <property type="project" value="UniProtKB-KW"/>
</dbReference>
<feature type="transmembrane region" description="Helical" evidence="9">
    <location>
        <begin position="254"/>
        <end position="274"/>
    </location>
</feature>
<keyword evidence="7 9" id="KW-0472">Membrane</keyword>
<dbReference type="AlphaFoldDB" id="A0A3S0T9I0"/>
<dbReference type="InterPro" id="IPR001851">
    <property type="entry name" value="ABC_transp_permease"/>
</dbReference>
<comment type="similarity">
    <text evidence="8">Belongs to the binding-protein-dependent transport system permease family. LivHM subfamily.</text>
</comment>
<evidence type="ECO:0000256" key="2">
    <source>
        <dbReference type="ARBA" id="ARBA00022448"/>
    </source>
</evidence>
<dbReference type="OrthoDB" id="9797267at2"/>
<reference evidence="11" key="1">
    <citation type="submission" date="2018-11" db="EMBL/GenBank/DDBJ databases">
        <title>Rhizobium chutanense sp. nov., isolated from root nodules of Phaseolus vulgaris in China.</title>
        <authorList>
            <person name="Huo Y."/>
        </authorList>
    </citation>
    <scope>NUCLEOTIDE SEQUENCE [LARGE SCALE GENOMIC DNA]</scope>
    <source>
        <strain evidence="11">CCBAU 65647</strain>
    </source>
</reference>